<accession>A0A401XNI3</accession>
<dbReference type="EMBL" id="BHZE01000026">
    <property type="protein sequence ID" value="GCD78560.1"/>
    <property type="molecule type" value="Genomic_DNA"/>
</dbReference>
<gene>
    <name evidence="1" type="ORF">JCM31826_20420</name>
</gene>
<protein>
    <submittedName>
        <fullName evidence="1">Uncharacterized protein</fullName>
    </submittedName>
</protein>
<sequence>MKKAFAIVIQFALLLPALVGALKLSSYFLELEKYKAQCKNRDNTEITCNGLCKLSEELSLETSENEPVQPLFPTIENILPLYYCYTSAPLLPVILYQVGKQSNNHYYKVFFPKGVRSRLEKPPTVG</sequence>
<name>A0A401XNI3_9FLAO</name>
<organism evidence="1 2">
    <name type="scientific">Thermaurantimonas aggregans</name>
    <dbReference type="NCBI Taxonomy" id="2173829"/>
    <lineage>
        <taxon>Bacteria</taxon>
        <taxon>Pseudomonadati</taxon>
        <taxon>Bacteroidota</taxon>
        <taxon>Flavobacteriia</taxon>
        <taxon>Flavobacteriales</taxon>
        <taxon>Schleiferiaceae</taxon>
        <taxon>Thermaurantimonas</taxon>
    </lineage>
</organism>
<keyword evidence="2" id="KW-1185">Reference proteome</keyword>
<evidence type="ECO:0000313" key="1">
    <source>
        <dbReference type="EMBL" id="GCD78560.1"/>
    </source>
</evidence>
<proteinExistence type="predicted"/>
<dbReference type="Proteomes" id="UP000286715">
    <property type="component" value="Unassembled WGS sequence"/>
</dbReference>
<dbReference type="RefSeq" id="WP_124398615.1">
    <property type="nucleotide sequence ID" value="NZ_BHZE01000026.1"/>
</dbReference>
<evidence type="ECO:0000313" key="2">
    <source>
        <dbReference type="Proteomes" id="UP000286715"/>
    </source>
</evidence>
<comment type="caution">
    <text evidence="1">The sequence shown here is derived from an EMBL/GenBank/DDBJ whole genome shotgun (WGS) entry which is preliminary data.</text>
</comment>
<dbReference type="AlphaFoldDB" id="A0A401XNI3"/>
<reference evidence="1 2" key="1">
    <citation type="submission" date="2018-11" db="EMBL/GenBank/DDBJ databases">
        <title>Schleiferia aggregans sp. nov., a moderately thermophilic heterotrophic bacterium isolated from microbial mats at a terrestrial hot spring.</title>
        <authorList>
            <person name="Iino T."/>
            <person name="Ohkuma M."/>
            <person name="Haruta S."/>
        </authorList>
    </citation>
    <scope>NUCLEOTIDE SEQUENCE [LARGE SCALE GENOMIC DNA]</scope>
    <source>
        <strain evidence="1 2">LA</strain>
    </source>
</reference>
<dbReference type="OrthoDB" id="980645at2"/>